<proteinExistence type="predicted"/>
<dbReference type="RefSeq" id="WP_109748305.1">
    <property type="nucleotide sequence ID" value="NZ_CABJAT010000014.1"/>
</dbReference>
<protein>
    <submittedName>
        <fullName evidence="1">CxxC motif-containing protein</fullName>
    </submittedName>
</protein>
<organism evidence="1 2">
    <name type="scientific">Murimonas intestini</name>
    <dbReference type="NCBI Taxonomy" id="1337051"/>
    <lineage>
        <taxon>Bacteria</taxon>
        <taxon>Bacillati</taxon>
        <taxon>Bacillota</taxon>
        <taxon>Clostridia</taxon>
        <taxon>Lachnospirales</taxon>
        <taxon>Lachnospiraceae</taxon>
        <taxon>Murimonas</taxon>
    </lineage>
</organism>
<keyword evidence="2" id="KW-1185">Reference proteome</keyword>
<sequence>MRKELTCIGCPMGCQLTAVVEGNEVVSVEGNTCAKGASYAKKECIAPQRTVTSSVRVEGGVLKMVSVKTAEEIPKEKTGSCMKALKDICVKAPVHIGDIILADVAGTGVNIIATKNIDPAERALA</sequence>
<dbReference type="AlphaFoldDB" id="A0AB73SYT1"/>
<gene>
    <name evidence="1" type="ORF">C7383_11725</name>
</gene>
<dbReference type="PANTHER" id="PTHR39450:SF1">
    <property type="entry name" value="DUF1667 DOMAIN-CONTAINING PROTEIN"/>
    <property type="match status" value="1"/>
</dbReference>
<dbReference type="PANTHER" id="PTHR39450">
    <property type="entry name" value="MOLYBDOPTERIN OXIDOREDUCTASE, 4FE-4S CLUSTER-BINDING SUBUNIT"/>
    <property type="match status" value="1"/>
</dbReference>
<dbReference type="Pfam" id="PF07892">
    <property type="entry name" value="DUF1667"/>
    <property type="match status" value="1"/>
</dbReference>
<dbReference type="EMBL" id="QGGY01000017">
    <property type="protein sequence ID" value="PWJ72555.1"/>
    <property type="molecule type" value="Genomic_DNA"/>
</dbReference>
<dbReference type="SUPFAM" id="SSF53706">
    <property type="entry name" value="Formate dehydrogenase/DMSO reductase, domains 1-3"/>
    <property type="match status" value="1"/>
</dbReference>
<comment type="caution">
    <text evidence="1">The sequence shown here is derived from an EMBL/GenBank/DDBJ whole genome shotgun (WGS) entry which is preliminary data.</text>
</comment>
<evidence type="ECO:0000313" key="2">
    <source>
        <dbReference type="Proteomes" id="UP000245412"/>
    </source>
</evidence>
<evidence type="ECO:0000313" key="1">
    <source>
        <dbReference type="EMBL" id="PWJ72555.1"/>
    </source>
</evidence>
<dbReference type="Proteomes" id="UP000245412">
    <property type="component" value="Unassembled WGS sequence"/>
</dbReference>
<dbReference type="SUPFAM" id="SSF160148">
    <property type="entry name" value="CPE0013-like"/>
    <property type="match status" value="1"/>
</dbReference>
<dbReference type="InterPro" id="IPR012460">
    <property type="entry name" value="DUF1667"/>
</dbReference>
<name>A0AB73SYT1_9FIRM</name>
<reference evidence="1 2" key="1">
    <citation type="submission" date="2018-05" db="EMBL/GenBank/DDBJ databases">
        <authorList>
            <person name="Goeker M."/>
            <person name="Huntemann M."/>
            <person name="Clum A."/>
            <person name="Pillay M."/>
            <person name="Palaniappan K."/>
            <person name="Varghese N."/>
            <person name="Mikhailova N."/>
            <person name="Stamatis D."/>
            <person name="Reddy T."/>
            <person name="Daum C."/>
            <person name="Shapiro N."/>
            <person name="Ivanova N."/>
            <person name="Kyrpides N."/>
            <person name="Woyke T."/>
        </authorList>
    </citation>
    <scope>NUCLEOTIDE SEQUENCE [LARGE SCALE GENOMIC DNA]</scope>
    <source>
        <strain evidence="1 2">DSM 26524</strain>
    </source>
</reference>
<dbReference type="InterPro" id="IPR036593">
    <property type="entry name" value="CPE0013-like_sf"/>
</dbReference>
<dbReference type="Gene3D" id="3.10.530.10">
    <property type="entry name" value="CPE0013-like"/>
    <property type="match status" value="1"/>
</dbReference>
<accession>A0AB73SYT1</accession>